<protein>
    <recommendedName>
        <fullName evidence="13">VLRF1 domain-containing protein</fullName>
    </recommendedName>
</protein>
<dbReference type="OrthoDB" id="429841at2759"/>
<evidence type="ECO:0000313" key="15">
    <source>
        <dbReference type="Proteomes" id="UP001150538"/>
    </source>
</evidence>
<feature type="compositionally biased region" description="Basic and acidic residues" evidence="12">
    <location>
        <begin position="625"/>
        <end position="661"/>
    </location>
</feature>
<dbReference type="Pfam" id="PF18826">
    <property type="entry name" value="bVLRF1"/>
    <property type="match status" value="1"/>
</dbReference>
<feature type="compositionally biased region" description="Polar residues" evidence="12">
    <location>
        <begin position="435"/>
        <end position="454"/>
    </location>
</feature>
<keyword evidence="9" id="KW-0175">Coiled coil</keyword>
<feature type="region of interest" description="Disordered" evidence="12">
    <location>
        <begin position="622"/>
        <end position="713"/>
    </location>
</feature>
<dbReference type="Proteomes" id="UP001150538">
    <property type="component" value="Unassembled WGS sequence"/>
</dbReference>
<dbReference type="InterPro" id="IPR036770">
    <property type="entry name" value="Ankyrin_rpt-contain_sf"/>
</dbReference>
<sequence>MSAINSSPSSVFHIPKDLLDSLVPWGTNSEEASPKVNTDKTTSITEGLVKLKFSIPESHKNETFIDQKHFGEARTAVAACSTCQIQFDTVQEQRLHYRSSWHGFNTKNKALNRTEFGSATGNVATKWQPVSREEYEGIKCEGDPSSAQSQARVDSSASVTGNKTPSKTLSDNSISSLASTTLVDDWRSEVDDVETSRIWFYEGHSFDKDSAGRKNVSLYGIHKQVLLARNQRLLHTNNNDLIEFLKAMQISPSPSTPPSSTITATTKSNTPSRNCSYWILLRVSGGRFVGAVFDNSTGKMATHKTFSRYTTRRKQGGSQSANDNAKGRLAKSAGAQLRRMNELKLVEDIQALLKQWKQYFDTATHIFVRVFGANKYQLLGENGAGLAKNDPRIRSCPNPVASSDTLEDLCQAYYTLQSVKVKTVELRHFEKYNSTTDTTCSQNKQKTTTTSNGYVSGKDSTSDHESESEKYYDSESTLDPEPHPDLVAFLYTAAGKIRNSKLSDKKVLEFLKSNVDKLIDAFLDPALELRYLKDIGENDPSKTPTLLHLASKHGRHPIIPFLLDNGDDPKITNGHPPLFAAGKTPYEISKNRETRDAFRRYRADHEEDEDCLDWAAARIPQGLTKDQEMERDRREREKKERNELKRKEREMKRLLESDSSSKGETLNEQPKQTIQTILSQTNTIPEDWRRRGNVLGGSTVNVTTTHRPNRPVSPETLRRINRELSAKAIDERIRRMKNPC</sequence>
<feature type="region of interest" description="Disordered" evidence="12">
    <location>
        <begin position="308"/>
        <end position="328"/>
    </location>
</feature>
<dbReference type="Gene3D" id="1.25.40.20">
    <property type="entry name" value="Ankyrin repeat-containing domain"/>
    <property type="match status" value="1"/>
</dbReference>
<feature type="domain" description="VLRF1" evidence="13">
    <location>
        <begin position="274"/>
        <end position="419"/>
    </location>
</feature>
<evidence type="ECO:0000256" key="4">
    <source>
        <dbReference type="ARBA" id="ARBA00022722"/>
    </source>
</evidence>
<evidence type="ECO:0000256" key="2">
    <source>
        <dbReference type="ARBA" id="ARBA00009262"/>
    </source>
</evidence>
<accession>A0A9W8A9V7</accession>
<feature type="compositionally biased region" description="Polar residues" evidence="12">
    <location>
        <begin position="696"/>
        <end position="706"/>
    </location>
</feature>
<keyword evidence="7 11" id="KW-0378">Hydrolase</keyword>
<feature type="compositionally biased region" description="Polar residues" evidence="12">
    <location>
        <begin position="145"/>
        <end position="172"/>
    </location>
</feature>
<comment type="subcellular location">
    <subcellularLocation>
        <location evidence="1">Cytoplasm</location>
    </subcellularLocation>
</comment>
<comment type="caution">
    <text evidence="14">The sequence shown here is derived from an EMBL/GenBank/DDBJ whole genome shotgun (WGS) entry which is preliminary data.</text>
</comment>
<evidence type="ECO:0000256" key="5">
    <source>
        <dbReference type="ARBA" id="ARBA00022737"/>
    </source>
</evidence>
<keyword evidence="6 11" id="KW-0255">Endonuclease</keyword>
<evidence type="ECO:0000256" key="10">
    <source>
        <dbReference type="PROSITE-ProRule" id="PRU00023"/>
    </source>
</evidence>
<name>A0A9W8A9V7_9FUNG</name>
<dbReference type="PANTHER" id="PTHR16036">
    <property type="entry name" value="ANKYRIN REPEAT AND ZINC FINGER DOMAIN-CONTAINING PROTEIN 1"/>
    <property type="match status" value="1"/>
</dbReference>
<gene>
    <name evidence="14" type="ORF">H4219_000064</name>
</gene>
<evidence type="ECO:0000256" key="6">
    <source>
        <dbReference type="ARBA" id="ARBA00022759"/>
    </source>
</evidence>
<comment type="similarity">
    <text evidence="2 11">Belongs to the ANKZF1/VMS1 family.</text>
</comment>
<dbReference type="GO" id="GO:0016787">
    <property type="term" value="F:hydrolase activity"/>
    <property type="evidence" value="ECO:0007669"/>
    <property type="project" value="UniProtKB-KW"/>
</dbReference>
<evidence type="ECO:0000313" key="14">
    <source>
        <dbReference type="EMBL" id="KAJ1922202.1"/>
    </source>
</evidence>
<proteinExistence type="inferred from homology"/>
<dbReference type="PROSITE" id="PS52044">
    <property type="entry name" value="VLRF1"/>
    <property type="match status" value="1"/>
</dbReference>
<dbReference type="PANTHER" id="PTHR16036:SF2">
    <property type="entry name" value="TRNA ENDONUCLEASE ANKZF1"/>
    <property type="match status" value="1"/>
</dbReference>
<comment type="domain">
    <text evidence="11">The VLRF1 domain mediates binding to the 60S ribosomal subunit.</text>
</comment>
<evidence type="ECO:0000256" key="8">
    <source>
        <dbReference type="ARBA" id="ARBA00023043"/>
    </source>
</evidence>
<dbReference type="GO" id="GO:0004519">
    <property type="term" value="F:endonuclease activity"/>
    <property type="evidence" value="ECO:0007669"/>
    <property type="project" value="UniProtKB-KW"/>
</dbReference>
<feature type="active site" evidence="11">
    <location>
        <position position="319"/>
    </location>
</feature>
<feature type="compositionally biased region" description="Basic and acidic residues" evidence="12">
    <location>
        <begin position="460"/>
        <end position="473"/>
    </location>
</feature>
<dbReference type="EMBL" id="JANBPU010000001">
    <property type="protein sequence ID" value="KAJ1922202.1"/>
    <property type="molecule type" value="Genomic_DNA"/>
</dbReference>
<feature type="repeat" description="ANK" evidence="10">
    <location>
        <begin position="542"/>
        <end position="574"/>
    </location>
</feature>
<evidence type="ECO:0000256" key="9">
    <source>
        <dbReference type="ARBA" id="ARBA00023054"/>
    </source>
</evidence>
<dbReference type="InterPro" id="IPR041175">
    <property type="entry name" value="VLRF1/Vms1"/>
</dbReference>
<organism evidence="14 15">
    <name type="scientific">Mycoemilia scoparia</name>
    <dbReference type="NCBI Taxonomy" id="417184"/>
    <lineage>
        <taxon>Eukaryota</taxon>
        <taxon>Fungi</taxon>
        <taxon>Fungi incertae sedis</taxon>
        <taxon>Zoopagomycota</taxon>
        <taxon>Kickxellomycotina</taxon>
        <taxon>Kickxellomycetes</taxon>
        <taxon>Kickxellales</taxon>
        <taxon>Kickxellaceae</taxon>
        <taxon>Mycoemilia</taxon>
    </lineage>
</organism>
<keyword evidence="4 11" id="KW-0540">Nuclease</keyword>
<evidence type="ECO:0000256" key="3">
    <source>
        <dbReference type="ARBA" id="ARBA00022490"/>
    </source>
</evidence>
<keyword evidence="15" id="KW-1185">Reference proteome</keyword>
<feature type="region of interest" description="Disordered" evidence="12">
    <location>
        <begin position="435"/>
        <end position="479"/>
    </location>
</feature>
<reference evidence="14" key="1">
    <citation type="submission" date="2022-07" db="EMBL/GenBank/DDBJ databases">
        <title>Phylogenomic reconstructions and comparative analyses of Kickxellomycotina fungi.</title>
        <authorList>
            <person name="Reynolds N.K."/>
            <person name="Stajich J.E."/>
            <person name="Barry K."/>
            <person name="Grigoriev I.V."/>
            <person name="Crous P."/>
            <person name="Smith M.E."/>
        </authorList>
    </citation>
    <scope>NUCLEOTIDE SEQUENCE</scope>
    <source>
        <strain evidence="14">NBRC 100468</strain>
    </source>
</reference>
<evidence type="ECO:0000256" key="12">
    <source>
        <dbReference type="SAM" id="MobiDB-lite"/>
    </source>
</evidence>
<dbReference type="PROSITE" id="PS50088">
    <property type="entry name" value="ANK_REPEAT"/>
    <property type="match status" value="1"/>
</dbReference>
<evidence type="ECO:0000259" key="13">
    <source>
        <dbReference type="PROSITE" id="PS52044"/>
    </source>
</evidence>
<feature type="compositionally biased region" description="Polar residues" evidence="12">
    <location>
        <begin position="662"/>
        <end position="684"/>
    </location>
</feature>
<evidence type="ECO:0000256" key="7">
    <source>
        <dbReference type="ARBA" id="ARBA00022801"/>
    </source>
</evidence>
<evidence type="ECO:0000256" key="1">
    <source>
        <dbReference type="ARBA" id="ARBA00004496"/>
    </source>
</evidence>
<keyword evidence="3 11" id="KW-0963">Cytoplasm</keyword>
<dbReference type="GO" id="GO:0036503">
    <property type="term" value="P:ERAD pathway"/>
    <property type="evidence" value="ECO:0007669"/>
    <property type="project" value="TreeGrafter"/>
</dbReference>
<keyword evidence="8 10" id="KW-0040">ANK repeat</keyword>
<dbReference type="AlphaFoldDB" id="A0A9W8A9V7"/>
<dbReference type="GO" id="GO:0005737">
    <property type="term" value="C:cytoplasm"/>
    <property type="evidence" value="ECO:0007669"/>
    <property type="project" value="UniProtKB-SubCell"/>
</dbReference>
<dbReference type="InterPro" id="IPR047139">
    <property type="entry name" value="ANKZ1/VMS1"/>
</dbReference>
<keyword evidence="5" id="KW-0677">Repeat</keyword>
<evidence type="ECO:0000256" key="11">
    <source>
        <dbReference type="PROSITE-ProRule" id="PRU01389"/>
    </source>
</evidence>
<feature type="region of interest" description="Disordered" evidence="12">
    <location>
        <begin position="139"/>
        <end position="172"/>
    </location>
</feature>
<dbReference type="InterPro" id="IPR002110">
    <property type="entry name" value="Ankyrin_rpt"/>
</dbReference>